<feature type="transmembrane region" description="Helical" evidence="11">
    <location>
        <begin position="52"/>
        <end position="74"/>
    </location>
</feature>
<feature type="transmembrane region" description="Helical" evidence="11">
    <location>
        <begin position="276"/>
        <end position="299"/>
    </location>
</feature>
<evidence type="ECO:0000313" key="15">
    <source>
        <dbReference type="Proteomes" id="UP000325529"/>
    </source>
</evidence>
<evidence type="ECO:0000256" key="4">
    <source>
        <dbReference type="ARBA" id="ARBA00022519"/>
    </source>
</evidence>
<comment type="subcellular location">
    <subcellularLocation>
        <location evidence="1">Cell membrane</location>
        <topology evidence="1">Multi-pass membrane protein</topology>
    </subcellularLocation>
</comment>
<dbReference type="PROSITE" id="PS50929">
    <property type="entry name" value="ABC_TM1F"/>
    <property type="match status" value="1"/>
</dbReference>
<feature type="transmembrane region" description="Helical" evidence="11">
    <location>
        <begin position="172"/>
        <end position="189"/>
    </location>
</feature>
<keyword evidence="6" id="KW-0547">Nucleotide-binding</keyword>
<dbReference type="Pfam" id="PF00005">
    <property type="entry name" value="ABC_tran"/>
    <property type="match status" value="1"/>
</dbReference>
<feature type="compositionally biased region" description="Basic residues" evidence="10">
    <location>
        <begin position="1"/>
        <end position="15"/>
    </location>
</feature>
<feature type="domain" description="ABC transporter" evidence="12">
    <location>
        <begin position="376"/>
        <end position="609"/>
    </location>
</feature>
<dbReference type="InterPro" id="IPR039421">
    <property type="entry name" value="Type_1_exporter"/>
</dbReference>
<dbReference type="RefSeq" id="WP_079043329.1">
    <property type="nucleotide sequence ID" value="NZ_CP023699.1"/>
</dbReference>
<evidence type="ECO:0000256" key="7">
    <source>
        <dbReference type="ARBA" id="ARBA00022840"/>
    </source>
</evidence>
<dbReference type="InterPro" id="IPR003439">
    <property type="entry name" value="ABC_transporter-like_ATP-bd"/>
</dbReference>
<feature type="domain" description="ABC transmembrane type-1" evidence="13">
    <location>
        <begin position="55"/>
        <end position="336"/>
    </location>
</feature>
<feature type="transmembrane region" description="Helical" evidence="11">
    <location>
        <begin position="86"/>
        <end position="107"/>
    </location>
</feature>
<feature type="region of interest" description="Disordered" evidence="10">
    <location>
        <begin position="1"/>
        <end position="34"/>
    </location>
</feature>
<evidence type="ECO:0000259" key="13">
    <source>
        <dbReference type="PROSITE" id="PS50929"/>
    </source>
</evidence>
<dbReference type="CDD" id="cd07346">
    <property type="entry name" value="ABC_6TM_exporters"/>
    <property type="match status" value="1"/>
</dbReference>
<keyword evidence="4" id="KW-0997">Cell inner membrane</keyword>
<evidence type="ECO:0000256" key="8">
    <source>
        <dbReference type="ARBA" id="ARBA00022989"/>
    </source>
</evidence>
<dbReference type="Gene3D" id="1.20.1560.10">
    <property type="entry name" value="ABC transporter type 1, transmembrane domain"/>
    <property type="match status" value="1"/>
</dbReference>
<evidence type="ECO:0000256" key="3">
    <source>
        <dbReference type="ARBA" id="ARBA00022475"/>
    </source>
</evidence>
<evidence type="ECO:0000256" key="5">
    <source>
        <dbReference type="ARBA" id="ARBA00022692"/>
    </source>
</evidence>
<keyword evidence="15" id="KW-1185">Reference proteome</keyword>
<dbReference type="InterPro" id="IPR011527">
    <property type="entry name" value="ABC1_TM_dom"/>
</dbReference>
<dbReference type="KEGG" id="ska:CP970_40130"/>
<evidence type="ECO:0000256" key="9">
    <source>
        <dbReference type="ARBA" id="ARBA00023136"/>
    </source>
</evidence>
<evidence type="ECO:0000313" key="14">
    <source>
        <dbReference type="EMBL" id="QEU96321.1"/>
    </source>
</evidence>
<keyword evidence="2" id="KW-0813">Transport</keyword>
<keyword evidence="5 11" id="KW-0812">Transmembrane</keyword>
<dbReference type="Pfam" id="PF00664">
    <property type="entry name" value="ABC_membrane"/>
    <property type="match status" value="1"/>
</dbReference>
<dbReference type="GO" id="GO:0005886">
    <property type="term" value="C:plasma membrane"/>
    <property type="evidence" value="ECO:0007669"/>
    <property type="project" value="UniProtKB-SubCell"/>
</dbReference>
<dbReference type="PANTHER" id="PTHR43394:SF1">
    <property type="entry name" value="ATP-BINDING CASSETTE SUB-FAMILY B MEMBER 10, MITOCHONDRIAL"/>
    <property type="match status" value="1"/>
</dbReference>
<dbReference type="OrthoDB" id="9806127at2"/>
<dbReference type="SMART" id="SM00382">
    <property type="entry name" value="AAA"/>
    <property type="match status" value="1"/>
</dbReference>
<dbReference type="SUPFAM" id="SSF52540">
    <property type="entry name" value="P-loop containing nucleoside triphosphate hydrolases"/>
    <property type="match status" value="1"/>
</dbReference>
<dbReference type="GO" id="GO:0015421">
    <property type="term" value="F:ABC-type oligopeptide transporter activity"/>
    <property type="evidence" value="ECO:0007669"/>
    <property type="project" value="TreeGrafter"/>
</dbReference>
<protein>
    <submittedName>
        <fullName evidence="14">ABC transporter ATP-binding protein</fullName>
    </submittedName>
</protein>
<proteinExistence type="predicted"/>
<evidence type="ECO:0000256" key="1">
    <source>
        <dbReference type="ARBA" id="ARBA00004651"/>
    </source>
</evidence>
<dbReference type="Proteomes" id="UP000325529">
    <property type="component" value="Chromosome"/>
</dbReference>
<dbReference type="SUPFAM" id="SSF90123">
    <property type="entry name" value="ABC transporter transmembrane region"/>
    <property type="match status" value="1"/>
</dbReference>
<organism evidence="14 15">
    <name type="scientific">Streptomyces kanamyceticus</name>
    <dbReference type="NCBI Taxonomy" id="1967"/>
    <lineage>
        <taxon>Bacteria</taxon>
        <taxon>Bacillati</taxon>
        <taxon>Actinomycetota</taxon>
        <taxon>Actinomycetes</taxon>
        <taxon>Kitasatosporales</taxon>
        <taxon>Streptomycetaceae</taxon>
        <taxon>Streptomyces</taxon>
    </lineage>
</organism>
<dbReference type="InterPro" id="IPR003593">
    <property type="entry name" value="AAA+_ATPase"/>
</dbReference>
<keyword evidence="8 11" id="KW-1133">Transmembrane helix</keyword>
<gene>
    <name evidence="14" type="ORF">CP970_40130</name>
</gene>
<reference evidence="14 15" key="1">
    <citation type="submission" date="2017-09" db="EMBL/GenBank/DDBJ databases">
        <authorList>
            <person name="Lee N."/>
            <person name="Cho B.-K."/>
        </authorList>
    </citation>
    <scope>NUCLEOTIDE SEQUENCE [LARGE SCALE GENOMIC DNA]</scope>
    <source>
        <strain evidence="14 15">ATCC 12853</strain>
    </source>
</reference>
<keyword evidence="9 11" id="KW-0472">Membrane</keyword>
<evidence type="ECO:0000256" key="6">
    <source>
        <dbReference type="ARBA" id="ARBA00022741"/>
    </source>
</evidence>
<evidence type="ECO:0000256" key="2">
    <source>
        <dbReference type="ARBA" id="ARBA00022448"/>
    </source>
</evidence>
<dbReference type="InterPro" id="IPR027417">
    <property type="entry name" value="P-loop_NTPase"/>
</dbReference>
<sequence length="621" mass="65649">MTQLPRTKRSQRRARSAASESHPEPPPGHLPVAGPRQVRRAAAHLIRQDTRAFTAMIVFNALAAAAGLVGPWLLGRIINTVKDGGSVATVDRLALGILAGAVAQLLLSRHARYLGHRFGERTLARIREQFVDRALALPASVVERAGAGDLTARGTTDVATAGQTLRDTGPDVFVAAVQALFILGAVFLLDPLLGACGVLGLVGIWFATRWYLRRAHTAYLEEGAAHSTLAEVLAANASGARTVEAFGLRERRVADSEEQIGRCVAARERTLFLRSVLFPSIDISYAVPVVAVLIVGGVLHEQGSVSLGTVVACALYLRQLSQPLDTILQQVEHLQSSTASFARVEGLAGTAAVEAGAVGTVEGEGRAEGVPADDRIDVDGVCFSYGDGPQVLRDVDLSVRPGERLAIVGPSGAGKTTLSRLLAGIDAPVKGSVTVGRVPIADLPPDRLRRQVVLVTQEHHVFLGTVRDNLRIAAESATDSELRAALTSVGADWADGLEDGLDTELGPGGRLLHGAEAQQLALARVVLADPHTVILDEATALLDPTTARHTERALAAVLHGRTVIAIAHRLQTAHDADRVAVMEDGRVTELGAHDDLVSADGAYAALWHSWHSQPEERPAFG</sequence>
<evidence type="ECO:0000256" key="11">
    <source>
        <dbReference type="SAM" id="Phobius"/>
    </source>
</evidence>
<feature type="transmembrane region" description="Helical" evidence="11">
    <location>
        <begin position="195"/>
        <end position="212"/>
    </location>
</feature>
<dbReference type="AlphaFoldDB" id="A0A5J6GQB6"/>
<keyword evidence="3" id="KW-1003">Cell membrane</keyword>
<dbReference type="FunFam" id="3.40.50.300:FF:001001">
    <property type="entry name" value="Multidrug ABC transporter ATP-binding protein"/>
    <property type="match status" value="1"/>
</dbReference>
<name>A0A5J6GQB6_STRKN</name>
<dbReference type="GO" id="GO:0005524">
    <property type="term" value="F:ATP binding"/>
    <property type="evidence" value="ECO:0007669"/>
    <property type="project" value="UniProtKB-KW"/>
</dbReference>
<dbReference type="InterPro" id="IPR036640">
    <property type="entry name" value="ABC1_TM_sf"/>
</dbReference>
<dbReference type="GO" id="GO:0016887">
    <property type="term" value="F:ATP hydrolysis activity"/>
    <property type="evidence" value="ECO:0007669"/>
    <property type="project" value="InterPro"/>
</dbReference>
<dbReference type="PROSITE" id="PS50893">
    <property type="entry name" value="ABC_TRANSPORTER_2"/>
    <property type="match status" value="1"/>
</dbReference>
<evidence type="ECO:0000256" key="10">
    <source>
        <dbReference type="SAM" id="MobiDB-lite"/>
    </source>
</evidence>
<evidence type="ECO:0000259" key="12">
    <source>
        <dbReference type="PROSITE" id="PS50893"/>
    </source>
</evidence>
<dbReference type="EMBL" id="CP023699">
    <property type="protein sequence ID" value="QEU96321.1"/>
    <property type="molecule type" value="Genomic_DNA"/>
</dbReference>
<keyword evidence="7 14" id="KW-0067">ATP-binding</keyword>
<dbReference type="Gene3D" id="3.40.50.300">
    <property type="entry name" value="P-loop containing nucleotide triphosphate hydrolases"/>
    <property type="match status" value="1"/>
</dbReference>
<dbReference type="PANTHER" id="PTHR43394">
    <property type="entry name" value="ATP-DEPENDENT PERMEASE MDL1, MITOCHONDRIAL"/>
    <property type="match status" value="1"/>
</dbReference>
<accession>A0A5J6GQB6</accession>